<dbReference type="PANTHER" id="PTHR33570:SF9">
    <property type="entry name" value="BLL4600 PROTEIN"/>
    <property type="match status" value="1"/>
</dbReference>
<name>W4LRR7_ENTF1</name>
<dbReference type="PANTHER" id="PTHR33570">
    <property type="entry name" value="4-CARBOXYMUCONOLACTONE DECARBOXYLASE FAMILY PROTEIN"/>
    <property type="match status" value="1"/>
</dbReference>
<dbReference type="GO" id="GO:0051920">
    <property type="term" value="F:peroxiredoxin activity"/>
    <property type="evidence" value="ECO:0007669"/>
    <property type="project" value="InterPro"/>
</dbReference>
<evidence type="ECO:0000259" key="1">
    <source>
        <dbReference type="Pfam" id="PF02627"/>
    </source>
</evidence>
<reference evidence="2 3" key="1">
    <citation type="journal article" date="2014" name="Nature">
        <title>An environmental bacterial taxon with a large and distinct metabolic repertoire.</title>
        <authorList>
            <person name="Wilson M.C."/>
            <person name="Mori T."/>
            <person name="Ruckert C."/>
            <person name="Uria A.R."/>
            <person name="Helf M.J."/>
            <person name="Takada K."/>
            <person name="Gernert C."/>
            <person name="Steffens U.A."/>
            <person name="Heycke N."/>
            <person name="Schmitt S."/>
            <person name="Rinke C."/>
            <person name="Helfrich E.J."/>
            <person name="Brachmann A.O."/>
            <person name="Gurgui C."/>
            <person name="Wakimoto T."/>
            <person name="Kracht M."/>
            <person name="Crusemann M."/>
            <person name="Hentschel U."/>
            <person name="Abe I."/>
            <person name="Matsunaga S."/>
            <person name="Kalinowski J."/>
            <person name="Takeyama H."/>
            <person name="Piel J."/>
        </authorList>
    </citation>
    <scope>NUCLEOTIDE SEQUENCE [LARGE SCALE GENOMIC DNA]</scope>
    <source>
        <strain evidence="3">TSY1</strain>
    </source>
</reference>
<protein>
    <submittedName>
        <fullName evidence="2">4-carboxymuconolactone decarboxylase</fullName>
    </submittedName>
</protein>
<sequence>MAETRSVMQEVAPKLAELTADVLFGDVWERSELSKRDRSLITVAILVATYRTDQLRGHIGRALENGVTKEEISEIITHTAFYGGWPTAANAVRVAKEVFDAR</sequence>
<dbReference type="InterPro" id="IPR003779">
    <property type="entry name" value="CMD-like"/>
</dbReference>
<feature type="domain" description="Carboxymuconolactone decarboxylase-like" evidence="1">
    <location>
        <begin position="13"/>
        <end position="97"/>
    </location>
</feature>
<proteinExistence type="predicted"/>
<organism evidence="2 3">
    <name type="scientific">Entotheonella factor</name>
    <dbReference type="NCBI Taxonomy" id="1429438"/>
    <lineage>
        <taxon>Bacteria</taxon>
        <taxon>Pseudomonadati</taxon>
        <taxon>Nitrospinota/Tectimicrobiota group</taxon>
        <taxon>Candidatus Tectimicrobiota</taxon>
        <taxon>Candidatus Entotheonellia</taxon>
        <taxon>Candidatus Entotheonellales</taxon>
        <taxon>Candidatus Entotheonellaceae</taxon>
        <taxon>Candidatus Entotheonella</taxon>
    </lineage>
</organism>
<dbReference type="InterPro" id="IPR052512">
    <property type="entry name" value="4CMD/NDH-1_regulator"/>
</dbReference>
<dbReference type="Pfam" id="PF02627">
    <property type="entry name" value="CMD"/>
    <property type="match status" value="1"/>
</dbReference>
<dbReference type="AlphaFoldDB" id="W4LRR7"/>
<evidence type="ECO:0000313" key="3">
    <source>
        <dbReference type="Proteomes" id="UP000019141"/>
    </source>
</evidence>
<dbReference type="PATRIC" id="fig|1429438.4.peg.2171"/>
<dbReference type="SUPFAM" id="SSF69118">
    <property type="entry name" value="AhpD-like"/>
    <property type="match status" value="1"/>
</dbReference>
<accession>W4LRR7</accession>
<dbReference type="Proteomes" id="UP000019141">
    <property type="component" value="Unassembled WGS sequence"/>
</dbReference>
<dbReference type="EMBL" id="AZHW01000323">
    <property type="protein sequence ID" value="ETX00580.1"/>
    <property type="molecule type" value="Genomic_DNA"/>
</dbReference>
<dbReference type="InterPro" id="IPR029032">
    <property type="entry name" value="AhpD-like"/>
</dbReference>
<evidence type="ECO:0000313" key="2">
    <source>
        <dbReference type="EMBL" id="ETX00580.1"/>
    </source>
</evidence>
<comment type="caution">
    <text evidence="2">The sequence shown here is derived from an EMBL/GenBank/DDBJ whole genome shotgun (WGS) entry which is preliminary data.</text>
</comment>
<dbReference type="Gene3D" id="1.20.1290.10">
    <property type="entry name" value="AhpD-like"/>
    <property type="match status" value="1"/>
</dbReference>
<keyword evidence="3" id="KW-1185">Reference proteome</keyword>
<dbReference type="HOGENOM" id="CLU_070025_5_1_7"/>
<gene>
    <name evidence="2" type="ORF">ETSY1_10670</name>
</gene>